<feature type="domain" description="STIL coiled coil region" evidence="3">
    <location>
        <begin position="625"/>
        <end position="647"/>
    </location>
</feature>
<feature type="compositionally biased region" description="Basic and acidic residues" evidence="1">
    <location>
        <begin position="933"/>
        <end position="945"/>
    </location>
</feature>
<feature type="region of interest" description="Disordered" evidence="1">
    <location>
        <begin position="367"/>
        <end position="407"/>
    </location>
</feature>
<accession>A0A3Q4G7A8</accession>
<dbReference type="PANTHER" id="PTHR15128">
    <property type="entry name" value="TAL1 SCL INTERRUPTING LOCUS"/>
    <property type="match status" value="1"/>
</dbReference>
<dbReference type="AlphaFoldDB" id="A0A3Q4G7A8"/>
<feature type="compositionally biased region" description="Low complexity" evidence="1">
    <location>
        <begin position="453"/>
        <end position="463"/>
    </location>
</feature>
<dbReference type="GeneTree" id="ENSGT00390000007310"/>
<dbReference type="Pfam" id="PF25775">
    <property type="entry name" value="CC_STIL"/>
    <property type="match status" value="1"/>
</dbReference>
<dbReference type="Proteomes" id="UP000261580">
    <property type="component" value="Unassembled WGS sequence"/>
</dbReference>
<feature type="region of interest" description="Disordered" evidence="1">
    <location>
        <begin position="426"/>
        <end position="463"/>
    </location>
</feature>
<dbReference type="InterPro" id="IPR058559">
    <property type="entry name" value="PRM_STIL"/>
</dbReference>
<keyword evidence="5" id="KW-1185">Reference proteome</keyword>
<dbReference type="GO" id="GO:0051225">
    <property type="term" value="P:spindle assembly"/>
    <property type="evidence" value="ECO:0007669"/>
    <property type="project" value="Ensembl"/>
</dbReference>
<reference evidence="4" key="2">
    <citation type="submission" date="2025-09" db="UniProtKB">
        <authorList>
            <consortium name="Ensembl"/>
        </authorList>
    </citation>
    <scope>IDENTIFICATION</scope>
</reference>
<evidence type="ECO:0000259" key="3">
    <source>
        <dbReference type="Pfam" id="PF25775"/>
    </source>
</evidence>
<organism evidence="4 5">
    <name type="scientific">Neolamprologus brichardi</name>
    <name type="common">Fairy cichlid</name>
    <name type="synonym">Lamprologus brichardi</name>
    <dbReference type="NCBI Taxonomy" id="32507"/>
    <lineage>
        <taxon>Eukaryota</taxon>
        <taxon>Metazoa</taxon>
        <taxon>Chordata</taxon>
        <taxon>Craniata</taxon>
        <taxon>Vertebrata</taxon>
        <taxon>Euteleostomi</taxon>
        <taxon>Actinopterygii</taxon>
        <taxon>Neopterygii</taxon>
        <taxon>Teleostei</taxon>
        <taxon>Neoteleostei</taxon>
        <taxon>Acanthomorphata</taxon>
        <taxon>Ovalentaria</taxon>
        <taxon>Cichlomorphae</taxon>
        <taxon>Cichliformes</taxon>
        <taxon>Cichlidae</taxon>
        <taxon>African cichlids</taxon>
        <taxon>Pseudocrenilabrinae</taxon>
        <taxon>Lamprologini</taxon>
        <taxon>Neolamprologus</taxon>
    </lineage>
</organism>
<feature type="compositionally biased region" description="Basic and acidic residues" evidence="1">
    <location>
        <begin position="749"/>
        <end position="759"/>
    </location>
</feature>
<dbReference type="Bgee" id="ENSNBRG00000003594">
    <property type="expression patterns" value="Expressed in testis"/>
</dbReference>
<proteinExistence type="predicted"/>
<dbReference type="GO" id="GO:0070050">
    <property type="term" value="P:neuron cellular homeostasis"/>
    <property type="evidence" value="ECO:0007669"/>
    <property type="project" value="Ensembl"/>
</dbReference>
<dbReference type="InterPro" id="IPR026123">
    <property type="entry name" value="STIL"/>
</dbReference>
<evidence type="ECO:0000259" key="2">
    <source>
        <dbReference type="Pfam" id="PF15253"/>
    </source>
</evidence>
<dbReference type="Ensembl" id="ENSNBRT00000004739.1">
    <property type="protein sequence ID" value="ENSNBRP00000004600.1"/>
    <property type="gene ID" value="ENSNBRG00000003594.1"/>
</dbReference>
<name>A0A3Q4G7A8_NEOBR</name>
<dbReference type="GO" id="GO:0005815">
    <property type="term" value="C:microtubule organizing center"/>
    <property type="evidence" value="ECO:0007669"/>
    <property type="project" value="TreeGrafter"/>
</dbReference>
<dbReference type="GO" id="GO:0007052">
    <property type="term" value="P:mitotic spindle organization"/>
    <property type="evidence" value="ECO:0007669"/>
    <property type="project" value="Ensembl"/>
</dbReference>
<feature type="region of interest" description="Disordered" evidence="1">
    <location>
        <begin position="744"/>
        <end position="793"/>
    </location>
</feature>
<dbReference type="GO" id="GO:0071539">
    <property type="term" value="P:protein localization to centrosome"/>
    <property type="evidence" value="ECO:0007669"/>
    <property type="project" value="TreeGrafter"/>
</dbReference>
<evidence type="ECO:0000313" key="5">
    <source>
        <dbReference type="Proteomes" id="UP000261580"/>
    </source>
</evidence>
<feature type="region of interest" description="Disordered" evidence="1">
    <location>
        <begin position="487"/>
        <end position="575"/>
    </location>
</feature>
<feature type="domain" description="STIL N-terminal" evidence="2">
    <location>
        <begin position="30"/>
        <end position="365"/>
    </location>
</feature>
<reference evidence="4" key="1">
    <citation type="submission" date="2025-08" db="UniProtKB">
        <authorList>
            <consortium name="Ensembl"/>
        </authorList>
    </citation>
    <scope>IDENTIFICATION</scope>
</reference>
<dbReference type="GO" id="GO:0010171">
    <property type="term" value="P:body morphogenesis"/>
    <property type="evidence" value="ECO:0007669"/>
    <property type="project" value="Ensembl"/>
</dbReference>
<dbReference type="PANTHER" id="PTHR15128:SF0">
    <property type="entry name" value="SCL-INTERRUPTING LOCUS PROTEIN"/>
    <property type="match status" value="1"/>
</dbReference>
<feature type="compositionally biased region" description="Low complexity" evidence="1">
    <location>
        <begin position="770"/>
        <end position="790"/>
    </location>
</feature>
<dbReference type="Pfam" id="PF26399">
    <property type="entry name" value="PRM_STIL"/>
    <property type="match status" value="1"/>
</dbReference>
<dbReference type="Pfam" id="PF15253">
    <property type="entry name" value="STIL_N"/>
    <property type="match status" value="1"/>
</dbReference>
<feature type="region of interest" description="Disordered" evidence="1">
    <location>
        <begin position="925"/>
        <end position="945"/>
    </location>
</feature>
<protein>
    <submittedName>
        <fullName evidence="4">STIL centriolar assembly protein</fullName>
    </submittedName>
</protein>
<dbReference type="GO" id="GO:0031023">
    <property type="term" value="P:microtubule organizing center organization"/>
    <property type="evidence" value="ECO:0007669"/>
    <property type="project" value="TreeGrafter"/>
</dbReference>
<evidence type="ECO:0000256" key="1">
    <source>
        <dbReference type="SAM" id="MobiDB-lite"/>
    </source>
</evidence>
<sequence>FNLVQHYNKAQKNSVNPRTPLSFPKSRSALWDSSPMGEKLRLHLSSHRKPRLVLLEKTLRLAHRHARRSNKPRLHCFLLGTVSVDSDEEGITITLDRFDPGRDQAGASGPVPSAPLPGDVLVPCLFSSQTETVVQSEAELHHCFKVLQQFVSSRQTLDLSQLLKVKGHVACCEQSDSATFTLSWSIISPSVSVEVESVRSVPIIPTALFRSLTNVSRPLGRDSSRQRGFLTMDQTRKLLLLLESDPKASSLPLVGLWLSGVTHIYNPQVWAWCLRFMFSSTLQDRVLSDGGFFLLVVFSCARRAPQFFRCRGSGPQLDCQLLTASHTATLYQAVQVDGKTLQVELTSEDHSRKLEVFREAQISFSRAPPPSAALSVTDQDSGVEDDDLSPRPSPSPHTPAHQARRVEPSVPELSLLIDSSFTCTQPNPASACKPPAHPRGNSSSAPRTPPYLQSTPNPNSNPQQPCNCCSNHPYNCTAIIASPGLPPAASPVSHHNDPSPSSLIHAPPPPPSNHPSLSVPPASTTQSIPPSFTCPAPSPSHQHVSPSHSSSHPAPLNPDASTPLSTHHHSPPCTLVRPPTPSFPCRPPASFPHSYAAADPVPSPWLSQPSCMNQCCYQAGRVVPPDTYQLLLHQEHQLRLLQAQVTVVLFPHNTTRIYTKNPTRINQRTSLFSKSNLKHKDCVLLHFNSKLNYFFFSFPFFLSIGQYELTQGSFVLWVQRTELCMSFKDNYFCSVSQTQLTSRLQESPSKQEVEDESRRTRSLSAVSDCSQSFPSLSSSSSSKKQQQQSPVGDPVVSATLRQLQQLGVHVDKEVLTESGKNHRKAVETASTLASINPAAVLSRLSVSEPTASALCPGGSVDLSLEANAIALHYLSDSQLSRLSLGGHIPHSSLTPSSTSDSLPSPSNMSLATRKYMRKYGLIEEEDGEDEVEQKEVGVQETSDREPLTEAVNARFLPQSQLIQDLRPKMQLLANHTEPHTSDKKNDSNRQPSFVRANLRLTEGSLGNILDLSRLRQLPKLF</sequence>
<dbReference type="InterPro" id="IPR057655">
    <property type="entry name" value="STIL_CC"/>
</dbReference>
<dbReference type="GO" id="GO:0007224">
    <property type="term" value="P:smoothened signaling pathway"/>
    <property type="evidence" value="ECO:0007669"/>
    <property type="project" value="Ensembl"/>
</dbReference>
<dbReference type="InterPro" id="IPR057731">
    <property type="entry name" value="STIL_N"/>
</dbReference>
<dbReference type="STRING" id="32507.ENSNBRP00000004600"/>
<feature type="compositionally biased region" description="Low complexity" evidence="1">
    <location>
        <begin position="539"/>
        <end position="554"/>
    </location>
</feature>
<evidence type="ECO:0000313" key="4">
    <source>
        <dbReference type="Ensembl" id="ENSNBRP00000004600.1"/>
    </source>
</evidence>
<dbReference type="OMA" id="FPCRPPA"/>